<comment type="caution">
    <text evidence="2">The sequence shown here is derived from an EMBL/GenBank/DDBJ whole genome shotgun (WGS) entry which is preliminary data.</text>
</comment>
<evidence type="ECO:0000313" key="2">
    <source>
        <dbReference type="EMBL" id="MEK8179306.1"/>
    </source>
</evidence>
<protein>
    <recommendedName>
        <fullName evidence="4">FUSC family protein</fullName>
    </recommendedName>
</protein>
<dbReference type="Proteomes" id="UP001491349">
    <property type="component" value="Unassembled WGS sequence"/>
</dbReference>
<keyword evidence="3" id="KW-1185">Reference proteome</keyword>
<proteinExistence type="predicted"/>
<name>A0ABU9DY26_9FLAO</name>
<reference evidence="2 3" key="1">
    <citation type="submission" date="2024-04" db="EMBL/GenBank/DDBJ databases">
        <title>draft genome sequnece of Flavobacterium buctense JCM 30750.</title>
        <authorList>
            <person name="Kim D.-U."/>
        </authorList>
    </citation>
    <scope>NUCLEOTIDE SEQUENCE [LARGE SCALE GENOMIC DNA]</scope>
    <source>
        <strain evidence="2 3">JCM 30750</strain>
    </source>
</reference>
<keyword evidence="1" id="KW-0812">Transmembrane</keyword>
<evidence type="ECO:0000313" key="3">
    <source>
        <dbReference type="Proteomes" id="UP001491349"/>
    </source>
</evidence>
<feature type="transmembrane region" description="Helical" evidence="1">
    <location>
        <begin position="56"/>
        <end position="75"/>
    </location>
</feature>
<feature type="transmembrane region" description="Helical" evidence="1">
    <location>
        <begin position="26"/>
        <end position="44"/>
    </location>
</feature>
<keyword evidence="1" id="KW-1133">Transmembrane helix</keyword>
<gene>
    <name evidence="2" type="ORF">WMW71_03040</name>
</gene>
<keyword evidence="1" id="KW-0472">Membrane</keyword>
<dbReference type="RefSeq" id="WP_187659427.1">
    <property type="nucleotide sequence ID" value="NZ_JACTAB010000001.1"/>
</dbReference>
<evidence type="ECO:0000256" key="1">
    <source>
        <dbReference type="SAM" id="Phobius"/>
    </source>
</evidence>
<dbReference type="EMBL" id="JBBPCB010000001">
    <property type="protein sequence ID" value="MEK8179306.1"/>
    <property type="molecule type" value="Genomic_DNA"/>
</dbReference>
<organism evidence="2 3">
    <name type="scientific">Flavobacterium buctense</name>
    <dbReference type="NCBI Taxonomy" id="1648146"/>
    <lineage>
        <taxon>Bacteria</taxon>
        <taxon>Pseudomonadati</taxon>
        <taxon>Bacteroidota</taxon>
        <taxon>Flavobacteriia</taxon>
        <taxon>Flavobacteriales</taxon>
        <taxon>Flavobacteriaceae</taxon>
        <taxon>Flavobacterium</taxon>
    </lineage>
</organism>
<sequence>MRKLSLILACVFGALSIAFTILPMDTLAFLPIGLALIFGLLTLKKSEEKEKKFPKIIVLLVAFCSLVVLGKTLVIKDEIATDAQFEQQKIETKQEARKELEEIEGLE</sequence>
<accession>A0ABU9DY26</accession>
<evidence type="ECO:0008006" key="4">
    <source>
        <dbReference type="Google" id="ProtNLM"/>
    </source>
</evidence>